<accession>A0A4Q2KWD6</accession>
<reference evidence="1 2" key="1">
    <citation type="submission" date="2019-01" db="EMBL/GenBank/DDBJ databases">
        <title>Agromyces.</title>
        <authorList>
            <person name="Li J."/>
        </authorList>
    </citation>
    <scope>NUCLEOTIDE SEQUENCE [LARGE SCALE GENOMIC DNA]</scope>
    <source>
        <strain evidence="1 2">DSM 15934</strain>
    </source>
</reference>
<sequence length="67" mass="6570">IVDDPAAAADRALELAETGGITADDGSRVELAPDSLCLHGDTPGAVAIARAVRAALEGAGIAIEAFA</sequence>
<dbReference type="Gene3D" id="3.20.20.370">
    <property type="entry name" value="Glycoside hydrolase/deacetylase"/>
    <property type="match status" value="1"/>
</dbReference>
<dbReference type="EMBL" id="SDPN01000018">
    <property type="protein sequence ID" value="RXZ69918.1"/>
    <property type="molecule type" value="Genomic_DNA"/>
</dbReference>
<evidence type="ECO:0000313" key="1">
    <source>
        <dbReference type="EMBL" id="RXZ69918.1"/>
    </source>
</evidence>
<evidence type="ECO:0000313" key="2">
    <source>
        <dbReference type="Proteomes" id="UP000293865"/>
    </source>
</evidence>
<protein>
    <submittedName>
        <fullName evidence="1">LamB/YcsF family protein</fullName>
    </submittedName>
</protein>
<name>A0A4Q2KWD6_9MICO</name>
<feature type="non-terminal residue" evidence="1">
    <location>
        <position position="1"/>
    </location>
</feature>
<dbReference type="RefSeq" id="WP_206737290.1">
    <property type="nucleotide sequence ID" value="NZ_SDPN01000018.1"/>
</dbReference>
<organism evidence="1 2">
    <name type="scientific">Agromyces albus</name>
    <dbReference type="NCBI Taxonomy" id="205332"/>
    <lineage>
        <taxon>Bacteria</taxon>
        <taxon>Bacillati</taxon>
        <taxon>Actinomycetota</taxon>
        <taxon>Actinomycetes</taxon>
        <taxon>Micrococcales</taxon>
        <taxon>Microbacteriaceae</taxon>
        <taxon>Agromyces</taxon>
    </lineage>
</organism>
<dbReference type="Pfam" id="PF03746">
    <property type="entry name" value="LamB_YcsF"/>
    <property type="match status" value="1"/>
</dbReference>
<dbReference type="Proteomes" id="UP000293865">
    <property type="component" value="Unassembled WGS sequence"/>
</dbReference>
<comment type="caution">
    <text evidence="1">The sequence shown here is derived from an EMBL/GenBank/DDBJ whole genome shotgun (WGS) entry which is preliminary data.</text>
</comment>
<dbReference type="PANTHER" id="PTHR30292">
    <property type="entry name" value="UNCHARACTERIZED PROTEIN YBGL-RELATED"/>
    <property type="match status" value="1"/>
</dbReference>
<dbReference type="PANTHER" id="PTHR30292:SF0">
    <property type="entry name" value="5-OXOPROLINASE SUBUNIT A"/>
    <property type="match status" value="1"/>
</dbReference>
<dbReference type="AlphaFoldDB" id="A0A4Q2KWD6"/>
<dbReference type="GO" id="GO:0005975">
    <property type="term" value="P:carbohydrate metabolic process"/>
    <property type="evidence" value="ECO:0007669"/>
    <property type="project" value="InterPro"/>
</dbReference>
<keyword evidence="2" id="KW-1185">Reference proteome</keyword>
<dbReference type="SUPFAM" id="SSF88713">
    <property type="entry name" value="Glycoside hydrolase/deacetylase"/>
    <property type="match status" value="1"/>
</dbReference>
<dbReference type="InterPro" id="IPR011330">
    <property type="entry name" value="Glyco_hydro/deAcase_b/a-brl"/>
</dbReference>
<gene>
    <name evidence="1" type="ORF">ESP51_10860</name>
</gene>
<proteinExistence type="predicted"/>
<dbReference type="InterPro" id="IPR005501">
    <property type="entry name" value="LamB/YcsF/PxpA-like"/>
</dbReference>